<feature type="transmembrane region" description="Helical" evidence="12">
    <location>
        <begin position="351"/>
        <end position="372"/>
    </location>
</feature>
<evidence type="ECO:0000256" key="1">
    <source>
        <dbReference type="ARBA" id="ARBA00004141"/>
    </source>
</evidence>
<dbReference type="PANTHER" id="PTHR11537">
    <property type="entry name" value="VOLTAGE-GATED POTASSIUM CHANNEL"/>
    <property type="match status" value="1"/>
</dbReference>
<protein>
    <recommendedName>
        <fullName evidence="13">BTB domain-containing protein</fullName>
    </recommendedName>
</protein>
<keyword evidence="8 12" id="KW-1133">Transmembrane helix</keyword>
<evidence type="ECO:0000313" key="15">
    <source>
        <dbReference type="Proteomes" id="UP000186922"/>
    </source>
</evidence>
<gene>
    <name evidence="14" type="primary">RvY_10133-1</name>
    <name evidence="14" type="synonym">RvY_10133.1</name>
    <name evidence="14" type="ORF">RvY_10133</name>
</gene>
<evidence type="ECO:0000256" key="9">
    <source>
        <dbReference type="ARBA" id="ARBA00023065"/>
    </source>
</evidence>
<dbReference type="Gene3D" id="3.30.710.10">
    <property type="entry name" value="Potassium Channel Kv1.1, Chain A"/>
    <property type="match status" value="1"/>
</dbReference>
<keyword evidence="2" id="KW-0813">Transport</keyword>
<dbReference type="InterPro" id="IPR005821">
    <property type="entry name" value="Ion_trans_dom"/>
</dbReference>
<dbReference type="EMBL" id="BDGG01000005">
    <property type="protein sequence ID" value="GAU99088.1"/>
    <property type="molecule type" value="Genomic_DNA"/>
</dbReference>
<dbReference type="PRINTS" id="PR01496">
    <property type="entry name" value="SHAKERCHANEL"/>
</dbReference>
<accession>A0A1D1VKS4</accession>
<dbReference type="GO" id="GO:0005251">
    <property type="term" value="F:delayed rectifier potassium channel activity"/>
    <property type="evidence" value="ECO:0007669"/>
    <property type="project" value="TreeGrafter"/>
</dbReference>
<keyword evidence="4 12" id="KW-0812">Transmembrane</keyword>
<dbReference type="PRINTS" id="PR00169">
    <property type="entry name" value="KCHANNEL"/>
</dbReference>
<dbReference type="STRING" id="947166.A0A1D1VKS4"/>
<dbReference type="Pfam" id="PF02214">
    <property type="entry name" value="BTB_2"/>
    <property type="match status" value="1"/>
</dbReference>
<feature type="transmembrane region" description="Helical" evidence="12">
    <location>
        <begin position="175"/>
        <end position="197"/>
    </location>
</feature>
<evidence type="ECO:0000256" key="11">
    <source>
        <dbReference type="ARBA" id="ARBA00023303"/>
    </source>
</evidence>
<evidence type="ECO:0000256" key="5">
    <source>
        <dbReference type="ARBA" id="ARBA00022826"/>
    </source>
</evidence>
<dbReference type="GO" id="GO:0051260">
    <property type="term" value="P:protein homooligomerization"/>
    <property type="evidence" value="ECO:0007669"/>
    <property type="project" value="InterPro"/>
</dbReference>
<keyword evidence="3" id="KW-0633">Potassium transport</keyword>
<dbReference type="InterPro" id="IPR028325">
    <property type="entry name" value="VG_K_chnl"/>
</dbReference>
<keyword evidence="9" id="KW-0406">Ion transport</keyword>
<evidence type="ECO:0000256" key="7">
    <source>
        <dbReference type="ARBA" id="ARBA00022958"/>
    </source>
</evidence>
<dbReference type="InterPro" id="IPR011333">
    <property type="entry name" value="SKP1/BTB/POZ_sf"/>
</dbReference>
<dbReference type="InterPro" id="IPR000210">
    <property type="entry name" value="BTB/POZ_dom"/>
</dbReference>
<dbReference type="SUPFAM" id="SSF81324">
    <property type="entry name" value="Voltage-gated potassium channels"/>
    <property type="match status" value="1"/>
</dbReference>
<organism evidence="14 15">
    <name type="scientific">Ramazzottius varieornatus</name>
    <name type="common">Water bear</name>
    <name type="synonym">Tardigrade</name>
    <dbReference type="NCBI Taxonomy" id="947166"/>
    <lineage>
        <taxon>Eukaryota</taxon>
        <taxon>Metazoa</taxon>
        <taxon>Ecdysozoa</taxon>
        <taxon>Tardigrada</taxon>
        <taxon>Eutardigrada</taxon>
        <taxon>Parachela</taxon>
        <taxon>Hypsibioidea</taxon>
        <taxon>Ramazzottiidae</taxon>
        <taxon>Ramazzottius</taxon>
    </lineage>
</organism>
<dbReference type="SUPFAM" id="SSF54695">
    <property type="entry name" value="POZ domain"/>
    <property type="match status" value="1"/>
</dbReference>
<dbReference type="InterPro" id="IPR003968">
    <property type="entry name" value="K_chnl_volt-dep_Kv"/>
</dbReference>
<dbReference type="OrthoDB" id="10025005at2759"/>
<dbReference type="InterPro" id="IPR003972">
    <property type="entry name" value="K_chnl_volt-dep_Kv1"/>
</dbReference>
<name>A0A1D1VKS4_RAMVA</name>
<dbReference type="AlphaFoldDB" id="A0A1D1VKS4"/>
<proteinExistence type="predicted"/>
<keyword evidence="7" id="KW-0630">Potassium</keyword>
<dbReference type="InterPro" id="IPR003131">
    <property type="entry name" value="T1-type_BTB"/>
</dbReference>
<keyword evidence="5" id="KW-0631">Potassium channel</keyword>
<evidence type="ECO:0000256" key="4">
    <source>
        <dbReference type="ARBA" id="ARBA00022692"/>
    </source>
</evidence>
<dbReference type="Proteomes" id="UP000186922">
    <property type="component" value="Unassembled WGS sequence"/>
</dbReference>
<keyword evidence="10 12" id="KW-0472">Membrane</keyword>
<evidence type="ECO:0000256" key="10">
    <source>
        <dbReference type="ARBA" id="ARBA00023136"/>
    </source>
</evidence>
<dbReference type="PANTHER" id="PTHR11537:SF113">
    <property type="entry name" value="POTASSIUM VOLTAGE-GATED CHANNEL PROTEIN SHAKER"/>
    <property type="match status" value="1"/>
</dbReference>
<dbReference type="PRINTS" id="PR01491">
    <property type="entry name" value="KVCHANNEL"/>
</dbReference>
<evidence type="ECO:0000259" key="13">
    <source>
        <dbReference type="SMART" id="SM00225"/>
    </source>
</evidence>
<evidence type="ECO:0000256" key="6">
    <source>
        <dbReference type="ARBA" id="ARBA00022882"/>
    </source>
</evidence>
<evidence type="ECO:0000256" key="12">
    <source>
        <dbReference type="SAM" id="Phobius"/>
    </source>
</evidence>
<sequence length="497" mass="56986">MDEDRIASTGTPTRKPSISVATNTTMCPSCTEKRAEHYCLSRTFKRMDRITINVSGRKYEARVGTLEKYPETLLGNPAIRNRFFDPDTNEYFFERPRDSFPAILEYYHNGGELIKPPRVSFEEFLEEIKFFGMGETALKRLFRDEHLFEHPVRHVPDQPLRRKLWLLFEDPQSSWAAYFVAWLNGIVVIVSIVAFCVETLPGMKRGDTLEGSIENETQLEAATLASLFNQSDPFAQVDMYSYATKSPFFAIETACIIWVVIDLSVRFSVSITKKQFFFRIHNFVDVLSTIPYFITVVTFIVGSLGGVHKSDALAALRIFRIVRFLRLFRVTRQWKTMQIFVLTVKAAAAELYLLAVLLVISTVILSSATYYAEIAEVPDTIFTSIPLSFYWGVITLTSTGYGDYYPKGNVGHLIACVSAVVGLILFSLSIPTVARKFEIIQQRVRKEDDLRKVLRKDFKDFRIEAYHDQLLNQEAPDPLIYPQHRQKTVRQIILDAH</sequence>
<dbReference type="GO" id="GO:0001508">
    <property type="term" value="P:action potential"/>
    <property type="evidence" value="ECO:0007669"/>
    <property type="project" value="TreeGrafter"/>
</dbReference>
<feature type="transmembrane region" description="Helical" evidence="12">
    <location>
        <begin position="410"/>
        <end position="434"/>
    </location>
</feature>
<dbReference type="GO" id="GO:0008076">
    <property type="term" value="C:voltage-gated potassium channel complex"/>
    <property type="evidence" value="ECO:0007669"/>
    <property type="project" value="InterPro"/>
</dbReference>
<evidence type="ECO:0000256" key="2">
    <source>
        <dbReference type="ARBA" id="ARBA00022448"/>
    </source>
</evidence>
<feature type="domain" description="BTB" evidence="13">
    <location>
        <begin position="48"/>
        <end position="148"/>
    </location>
</feature>
<evidence type="ECO:0000256" key="8">
    <source>
        <dbReference type="ARBA" id="ARBA00022989"/>
    </source>
</evidence>
<dbReference type="Gene3D" id="1.20.120.350">
    <property type="entry name" value="Voltage-gated potassium channels. Chain C"/>
    <property type="match status" value="1"/>
</dbReference>
<keyword evidence="6" id="KW-0851">Voltage-gated channel</keyword>
<dbReference type="SMART" id="SM00225">
    <property type="entry name" value="BTB"/>
    <property type="match status" value="1"/>
</dbReference>
<dbReference type="Gene3D" id="1.10.287.70">
    <property type="match status" value="1"/>
</dbReference>
<reference evidence="14 15" key="1">
    <citation type="journal article" date="2016" name="Nat. Commun.">
        <title>Extremotolerant tardigrade genome and improved radiotolerance of human cultured cells by tardigrade-unique protein.</title>
        <authorList>
            <person name="Hashimoto T."/>
            <person name="Horikawa D.D."/>
            <person name="Saito Y."/>
            <person name="Kuwahara H."/>
            <person name="Kozuka-Hata H."/>
            <person name="Shin-I T."/>
            <person name="Minakuchi Y."/>
            <person name="Ohishi K."/>
            <person name="Motoyama A."/>
            <person name="Aizu T."/>
            <person name="Enomoto A."/>
            <person name="Kondo K."/>
            <person name="Tanaka S."/>
            <person name="Hara Y."/>
            <person name="Koshikawa S."/>
            <person name="Sagara H."/>
            <person name="Miura T."/>
            <person name="Yokobori S."/>
            <person name="Miyagawa K."/>
            <person name="Suzuki Y."/>
            <person name="Kubo T."/>
            <person name="Oyama M."/>
            <person name="Kohara Y."/>
            <person name="Fujiyama A."/>
            <person name="Arakawa K."/>
            <person name="Katayama T."/>
            <person name="Toyoda A."/>
            <person name="Kunieda T."/>
        </authorList>
    </citation>
    <scope>NUCLEOTIDE SEQUENCE [LARGE SCALE GENOMIC DNA]</scope>
    <source>
        <strain evidence="14 15">YOKOZUNA-1</strain>
    </source>
</reference>
<dbReference type="InterPro" id="IPR027359">
    <property type="entry name" value="Volt_channel_dom_sf"/>
</dbReference>
<evidence type="ECO:0000313" key="14">
    <source>
        <dbReference type="EMBL" id="GAU99088.1"/>
    </source>
</evidence>
<feature type="transmembrane region" description="Helical" evidence="12">
    <location>
        <begin position="283"/>
        <end position="306"/>
    </location>
</feature>
<comment type="caution">
    <text evidence="14">The sequence shown here is derived from an EMBL/GenBank/DDBJ whole genome shotgun (WGS) entry which is preliminary data.</text>
</comment>
<keyword evidence="15" id="KW-1185">Reference proteome</keyword>
<dbReference type="Pfam" id="PF00520">
    <property type="entry name" value="Ion_trans"/>
    <property type="match status" value="1"/>
</dbReference>
<keyword evidence="11" id="KW-0407">Ion channel</keyword>
<evidence type="ECO:0000256" key="3">
    <source>
        <dbReference type="ARBA" id="ARBA00022538"/>
    </source>
</evidence>
<comment type="subcellular location">
    <subcellularLocation>
        <location evidence="1">Membrane</location>
        <topology evidence="1">Multi-pass membrane protein</topology>
    </subcellularLocation>
</comment>